<evidence type="ECO:0000313" key="2">
    <source>
        <dbReference type="Proteomes" id="UP000018851"/>
    </source>
</evidence>
<name>W0A6C4_9SPHN</name>
<dbReference type="AlphaFoldDB" id="W0A6C4"/>
<sequence length="52" mass="5782">MFALVLSCIAVAIAVTNLIMIHRGNLRLCDAEAKLRSTIAATVRENERRRLS</sequence>
<dbReference type="STRING" id="1123269.NX02_04315"/>
<dbReference type="KEGG" id="ssan:NX02_04315"/>
<dbReference type="PATRIC" id="fig|1123269.5.peg.839"/>
<dbReference type="RefSeq" id="WP_158013899.1">
    <property type="nucleotide sequence ID" value="NZ_CP006644.1"/>
</dbReference>
<dbReference type="Proteomes" id="UP000018851">
    <property type="component" value="Chromosome"/>
</dbReference>
<reference evidence="1 2" key="1">
    <citation type="submission" date="2013-07" db="EMBL/GenBank/DDBJ databases">
        <title>Completed genome of Sphingomonas sanxanigenens NX02.</title>
        <authorList>
            <person name="Ma T."/>
            <person name="Huang H."/>
            <person name="Wu M."/>
            <person name="Li X."/>
            <person name="Li G."/>
        </authorList>
    </citation>
    <scope>NUCLEOTIDE SEQUENCE [LARGE SCALE GENOMIC DNA]</scope>
    <source>
        <strain evidence="1 2">NX02</strain>
    </source>
</reference>
<gene>
    <name evidence="1" type="ORF">NX02_04315</name>
</gene>
<accession>W0A6C4</accession>
<keyword evidence="2" id="KW-1185">Reference proteome</keyword>
<organism evidence="1 2">
    <name type="scientific">Sphingomonas sanxanigenens DSM 19645 = NX02</name>
    <dbReference type="NCBI Taxonomy" id="1123269"/>
    <lineage>
        <taxon>Bacteria</taxon>
        <taxon>Pseudomonadati</taxon>
        <taxon>Pseudomonadota</taxon>
        <taxon>Alphaproteobacteria</taxon>
        <taxon>Sphingomonadales</taxon>
        <taxon>Sphingomonadaceae</taxon>
        <taxon>Sphingomonas</taxon>
    </lineage>
</organism>
<evidence type="ECO:0000313" key="1">
    <source>
        <dbReference type="EMBL" id="AHE52611.1"/>
    </source>
</evidence>
<protein>
    <submittedName>
        <fullName evidence="1">Uncharacterized protein</fullName>
    </submittedName>
</protein>
<proteinExistence type="predicted"/>
<dbReference type="EMBL" id="CP006644">
    <property type="protein sequence ID" value="AHE52611.1"/>
    <property type="molecule type" value="Genomic_DNA"/>
</dbReference>
<dbReference type="HOGENOM" id="CLU_3084838_0_0_5"/>